<dbReference type="Proteomes" id="UP001243375">
    <property type="component" value="Unassembled WGS sequence"/>
</dbReference>
<comment type="caution">
    <text evidence="1">The sequence shown here is derived from an EMBL/GenBank/DDBJ whole genome shotgun (WGS) entry which is preliminary data.</text>
</comment>
<evidence type="ECO:0000313" key="1">
    <source>
        <dbReference type="EMBL" id="KAJ9120015.1"/>
    </source>
</evidence>
<name>A0ACC2X9F4_9TREE</name>
<organism evidence="1 2">
    <name type="scientific">Naganishia vaughanmartiniae</name>
    <dbReference type="NCBI Taxonomy" id="1424756"/>
    <lineage>
        <taxon>Eukaryota</taxon>
        <taxon>Fungi</taxon>
        <taxon>Dikarya</taxon>
        <taxon>Basidiomycota</taxon>
        <taxon>Agaricomycotina</taxon>
        <taxon>Tremellomycetes</taxon>
        <taxon>Filobasidiales</taxon>
        <taxon>Filobasidiaceae</taxon>
        <taxon>Naganishia</taxon>
    </lineage>
</organism>
<evidence type="ECO:0000313" key="2">
    <source>
        <dbReference type="Proteomes" id="UP001243375"/>
    </source>
</evidence>
<dbReference type="EMBL" id="JASBWU010000007">
    <property type="protein sequence ID" value="KAJ9120015.1"/>
    <property type="molecule type" value="Genomic_DNA"/>
</dbReference>
<reference evidence="1" key="1">
    <citation type="submission" date="2023-04" db="EMBL/GenBank/DDBJ databases">
        <title>Draft Genome sequencing of Naganishia species isolated from polar environments using Oxford Nanopore Technology.</title>
        <authorList>
            <person name="Leo P."/>
            <person name="Venkateswaran K."/>
        </authorList>
    </citation>
    <scope>NUCLEOTIDE SEQUENCE</scope>
    <source>
        <strain evidence="1">MNA-CCFEE 5425</strain>
    </source>
</reference>
<accession>A0ACC2X9F4</accession>
<proteinExistence type="predicted"/>
<gene>
    <name evidence="1" type="ORF">QFC22_002912</name>
</gene>
<sequence length="188" mass="20721">MLGDLTFMAIVAISLSMIPQVASFAHEKSLMLRSTSGISSQAYYNLDTFPPWFLDGVLPKDESCNFIVQQNDQRKFIFPVCRHAPNLYDSWIAAEPEPESKWAGKTGNSKGTTAKPPPAAPPASIGDSLRDAWGDVLYLIETTAFKGDITPSVKNVTAVVEQGKVYKIDWARLAQEEVKKELVNADEL</sequence>
<protein>
    <submittedName>
        <fullName evidence="1">Uncharacterized protein</fullName>
    </submittedName>
</protein>
<keyword evidence="2" id="KW-1185">Reference proteome</keyword>